<evidence type="ECO:0000256" key="4">
    <source>
        <dbReference type="RuleBase" id="RU003718"/>
    </source>
</evidence>
<keyword evidence="7" id="KW-1185">Reference proteome</keyword>
<evidence type="ECO:0000256" key="3">
    <source>
        <dbReference type="ARBA" id="ARBA00022679"/>
    </source>
</evidence>
<dbReference type="EC" id="2.4.1.-" evidence="5"/>
<dbReference type="Pfam" id="PF00201">
    <property type="entry name" value="UDPGT"/>
    <property type="match status" value="1"/>
</dbReference>
<evidence type="ECO:0000256" key="2">
    <source>
        <dbReference type="ARBA" id="ARBA00022676"/>
    </source>
</evidence>
<sequence length="487" mass="55172">MAMEESSKLHVLCLPYFTPSHMIPLVNAARVMAAQGVKITILTTKHNAAVVQSSIDEDNQLGRDISIHNLRFPAAEVGLPEGIENFPAATTMEIMGRLYQALPLLQKPMEDFIMDLRPHCIFSDMFFPWTVDLADKMKIPRLMFYVNSFMSHCLPHYLEKYEPHKQVSSDSESFLIPGFPDKVEMKGSQLEEHLKKESFFTGVIKVVKDSELRSHGLVFDNFYELEPQYADYYQKVIGSTKIWNIGPLFHFANKDKLITNNIVSSDKHSCLDWLDTQEPNSVVYVSFGSITRFSQAQINEIASALENSNRPFIWVVRKFDEANRQDSWLPDGFEERIRNSNKGLIFKGWAPQLKILQHPATGGFMTHCGWNSVLEALISGVPLITWPLFAEQFYNEILVGILKVGISLGSDQWQGIPVIKGVVLESSDIEKGIHRMLSDTEESRKVRERTKEMSEIAKKSVEVGGSSYQDLLGLIDDLKSCAFGVKN</sequence>
<dbReference type="FunFam" id="3.40.50.2000:FF:000202">
    <property type="entry name" value="Glycosyltransferase"/>
    <property type="match status" value="1"/>
</dbReference>
<dbReference type="EMBL" id="OX459125">
    <property type="protein sequence ID" value="CAI9115822.1"/>
    <property type="molecule type" value="Genomic_DNA"/>
</dbReference>
<keyword evidence="2 4" id="KW-0328">Glycosyltransferase</keyword>
<name>A0AAV1E815_OLDCO</name>
<dbReference type="PANTHER" id="PTHR48047">
    <property type="entry name" value="GLYCOSYLTRANSFERASE"/>
    <property type="match status" value="1"/>
</dbReference>
<keyword evidence="3 4" id="KW-0808">Transferase</keyword>
<comment type="similarity">
    <text evidence="1 4">Belongs to the UDP-glycosyltransferase family.</text>
</comment>
<dbReference type="AlphaFoldDB" id="A0AAV1E815"/>
<dbReference type="SUPFAM" id="SSF53756">
    <property type="entry name" value="UDP-Glycosyltransferase/glycogen phosphorylase"/>
    <property type="match status" value="1"/>
</dbReference>
<dbReference type="GO" id="GO:0035251">
    <property type="term" value="F:UDP-glucosyltransferase activity"/>
    <property type="evidence" value="ECO:0007669"/>
    <property type="project" value="TreeGrafter"/>
</dbReference>
<dbReference type="PANTHER" id="PTHR48047:SF150">
    <property type="entry name" value="SOLANIDINE UDP-GLUCOSE GLUCOSYLTRANSFERASE 1"/>
    <property type="match status" value="1"/>
</dbReference>
<evidence type="ECO:0000313" key="6">
    <source>
        <dbReference type="EMBL" id="CAI9115822.1"/>
    </source>
</evidence>
<proteinExistence type="inferred from homology"/>
<organism evidence="6 7">
    <name type="scientific">Oldenlandia corymbosa var. corymbosa</name>
    <dbReference type="NCBI Taxonomy" id="529605"/>
    <lineage>
        <taxon>Eukaryota</taxon>
        <taxon>Viridiplantae</taxon>
        <taxon>Streptophyta</taxon>
        <taxon>Embryophyta</taxon>
        <taxon>Tracheophyta</taxon>
        <taxon>Spermatophyta</taxon>
        <taxon>Magnoliopsida</taxon>
        <taxon>eudicotyledons</taxon>
        <taxon>Gunneridae</taxon>
        <taxon>Pentapetalae</taxon>
        <taxon>asterids</taxon>
        <taxon>lamiids</taxon>
        <taxon>Gentianales</taxon>
        <taxon>Rubiaceae</taxon>
        <taxon>Rubioideae</taxon>
        <taxon>Spermacoceae</taxon>
        <taxon>Hedyotis-Oldenlandia complex</taxon>
        <taxon>Oldenlandia</taxon>
    </lineage>
</organism>
<dbReference type="Proteomes" id="UP001161247">
    <property type="component" value="Chromosome 8"/>
</dbReference>
<dbReference type="PROSITE" id="PS00375">
    <property type="entry name" value="UDPGT"/>
    <property type="match status" value="1"/>
</dbReference>
<reference evidence="6" key="1">
    <citation type="submission" date="2023-03" db="EMBL/GenBank/DDBJ databases">
        <authorList>
            <person name="Julca I."/>
        </authorList>
    </citation>
    <scope>NUCLEOTIDE SEQUENCE</scope>
</reference>
<evidence type="ECO:0000256" key="1">
    <source>
        <dbReference type="ARBA" id="ARBA00009995"/>
    </source>
</evidence>
<protein>
    <recommendedName>
        <fullName evidence="5">Glycosyltransferase</fullName>
        <ecNumber evidence="5">2.4.1.-</ecNumber>
    </recommendedName>
</protein>
<accession>A0AAV1E815</accession>
<dbReference type="Gene3D" id="3.40.50.2000">
    <property type="entry name" value="Glycogen Phosphorylase B"/>
    <property type="match status" value="2"/>
</dbReference>
<evidence type="ECO:0000256" key="5">
    <source>
        <dbReference type="RuleBase" id="RU362057"/>
    </source>
</evidence>
<gene>
    <name evidence="6" type="ORF">OLC1_LOCUS22268</name>
</gene>
<evidence type="ECO:0000313" key="7">
    <source>
        <dbReference type="Proteomes" id="UP001161247"/>
    </source>
</evidence>
<dbReference type="InterPro" id="IPR035595">
    <property type="entry name" value="UDP_glycos_trans_CS"/>
</dbReference>
<dbReference type="InterPro" id="IPR002213">
    <property type="entry name" value="UDP_glucos_trans"/>
</dbReference>
<dbReference type="CDD" id="cd03784">
    <property type="entry name" value="GT1_Gtf-like"/>
    <property type="match status" value="1"/>
</dbReference>